<name>A0ABW7WPF4_9NOCA</name>
<organism evidence="2 3">
    <name type="scientific">Nocardia beijingensis</name>
    <dbReference type="NCBI Taxonomy" id="95162"/>
    <lineage>
        <taxon>Bacteria</taxon>
        <taxon>Bacillati</taxon>
        <taxon>Actinomycetota</taxon>
        <taxon>Actinomycetes</taxon>
        <taxon>Mycobacteriales</taxon>
        <taxon>Nocardiaceae</taxon>
        <taxon>Nocardia</taxon>
    </lineage>
</organism>
<feature type="transmembrane region" description="Helical" evidence="1">
    <location>
        <begin position="153"/>
        <end position="175"/>
    </location>
</feature>
<keyword evidence="1" id="KW-1133">Transmembrane helix</keyword>
<comment type="caution">
    <text evidence="2">The sequence shown here is derived from an EMBL/GenBank/DDBJ whole genome shotgun (WGS) entry which is preliminary data.</text>
</comment>
<dbReference type="EMBL" id="JBIRXV010000009">
    <property type="protein sequence ID" value="MFI2324874.1"/>
    <property type="molecule type" value="Genomic_DNA"/>
</dbReference>
<keyword evidence="3" id="KW-1185">Reference proteome</keyword>
<feature type="transmembrane region" description="Helical" evidence="1">
    <location>
        <begin position="122"/>
        <end position="141"/>
    </location>
</feature>
<reference evidence="2 3" key="1">
    <citation type="submission" date="2024-10" db="EMBL/GenBank/DDBJ databases">
        <title>The Natural Products Discovery Center: Release of the First 8490 Sequenced Strains for Exploring Actinobacteria Biosynthetic Diversity.</title>
        <authorList>
            <person name="Kalkreuter E."/>
            <person name="Kautsar S.A."/>
            <person name="Yang D."/>
            <person name="Bader C.D."/>
            <person name="Teijaro C.N."/>
            <person name="Fluegel L."/>
            <person name="Davis C.M."/>
            <person name="Simpson J.R."/>
            <person name="Lauterbach L."/>
            <person name="Steele A.D."/>
            <person name="Gui C."/>
            <person name="Meng S."/>
            <person name="Li G."/>
            <person name="Viehrig K."/>
            <person name="Ye F."/>
            <person name="Su P."/>
            <person name="Kiefer A.F."/>
            <person name="Nichols A."/>
            <person name="Cepeda A.J."/>
            <person name="Yan W."/>
            <person name="Fan B."/>
            <person name="Jiang Y."/>
            <person name="Adhikari A."/>
            <person name="Zheng C.-J."/>
            <person name="Schuster L."/>
            <person name="Cowan T.M."/>
            <person name="Smanski M.J."/>
            <person name="Chevrette M.G."/>
            <person name="De Carvalho L.P.S."/>
            <person name="Shen B."/>
        </authorList>
    </citation>
    <scope>NUCLEOTIDE SEQUENCE [LARGE SCALE GENOMIC DNA]</scope>
    <source>
        <strain evidence="2 3">NPDC019626</strain>
    </source>
</reference>
<gene>
    <name evidence="2" type="ORF">ACH47G_30675</name>
</gene>
<accession>A0ABW7WPF4</accession>
<dbReference type="RefSeq" id="WP_396948503.1">
    <property type="nucleotide sequence ID" value="NZ_JBIRXV010000009.1"/>
</dbReference>
<evidence type="ECO:0000313" key="2">
    <source>
        <dbReference type="EMBL" id="MFI2324874.1"/>
    </source>
</evidence>
<feature type="transmembrane region" description="Helical" evidence="1">
    <location>
        <begin position="85"/>
        <end position="102"/>
    </location>
</feature>
<protein>
    <submittedName>
        <fullName evidence="2">Uncharacterized protein</fullName>
    </submittedName>
</protein>
<proteinExistence type="predicted"/>
<keyword evidence="1" id="KW-0472">Membrane</keyword>
<feature type="transmembrane region" description="Helical" evidence="1">
    <location>
        <begin position="58"/>
        <end position="78"/>
    </location>
</feature>
<evidence type="ECO:0000256" key="1">
    <source>
        <dbReference type="SAM" id="Phobius"/>
    </source>
</evidence>
<keyword evidence="1" id="KW-0812">Transmembrane</keyword>
<sequence>MHARDTSWNRLNRLAYALQVIAVGALAAAWLAIGLGLFSGPGADLEAGGRFAANFTVYWPFLFVISPVLVVTGIFGLLPYRFAPGGTIAGGMIASFFAQWVGTELYLSDYKPELPGRLDTSVAAACFAVAAAFTAAFVHLYSNRSGRTRAASMRGGAVLAVAILVSAVVTIPPLIAGSGTPSGVLAGLVTNPHCGRKVSDWTDEGQATVYTGDATQWYPPKDGPDNVFGVLVTLRNGTGSVETTPPTAISFRDELPFRSGPPATELLLYQPGIGNGFAFTRLRDPKCAASSSRVVSATYHYEDYGGTSDSRIQGKVSRSE</sequence>
<dbReference type="Proteomes" id="UP001611450">
    <property type="component" value="Unassembled WGS sequence"/>
</dbReference>
<feature type="transmembrane region" description="Helical" evidence="1">
    <location>
        <begin position="14"/>
        <end position="38"/>
    </location>
</feature>
<evidence type="ECO:0000313" key="3">
    <source>
        <dbReference type="Proteomes" id="UP001611450"/>
    </source>
</evidence>